<comment type="caution">
    <text evidence="3">The sequence shown here is derived from an EMBL/GenBank/DDBJ whole genome shotgun (WGS) entry which is preliminary data.</text>
</comment>
<keyword evidence="1" id="KW-0560">Oxidoreductase</keyword>
<proteinExistence type="predicted"/>
<name>A0A0F9PN01_9ZZZZ</name>
<dbReference type="PANTHER" id="PTHR13847">
    <property type="entry name" value="SARCOSINE DEHYDROGENASE-RELATED"/>
    <property type="match status" value="1"/>
</dbReference>
<evidence type="ECO:0000313" key="3">
    <source>
        <dbReference type="EMBL" id="KKN02426.1"/>
    </source>
</evidence>
<feature type="domain" description="FAD dependent oxidoreductase" evidence="2">
    <location>
        <begin position="5"/>
        <end position="358"/>
    </location>
</feature>
<dbReference type="EMBL" id="LAZR01005150">
    <property type="protein sequence ID" value="KKN02426.1"/>
    <property type="molecule type" value="Genomic_DNA"/>
</dbReference>
<accession>A0A0F9PN01</accession>
<dbReference type="SUPFAM" id="SSF51905">
    <property type="entry name" value="FAD/NAD(P)-binding domain"/>
    <property type="match status" value="1"/>
</dbReference>
<evidence type="ECO:0000256" key="1">
    <source>
        <dbReference type="ARBA" id="ARBA00023002"/>
    </source>
</evidence>
<reference evidence="3" key="1">
    <citation type="journal article" date="2015" name="Nature">
        <title>Complex archaea that bridge the gap between prokaryotes and eukaryotes.</title>
        <authorList>
            <person name="Spang A."/>
            <person name="Saw J.H."/>
            <person name="Jorgensen S.L."/>
            <person name="Zaremba-Niedzwiedzka K."/>
            <person name="Martijn J."/>
            <person name="Lind A.E."/>
            <person name="van Eijk R."/>
            <person name="Schleper C."/>
            <person name="Guy L."/>
            <person name="Ettema T.J."/>
        </authorList>
    </citation>
    <scope>NUCLEOTIDE SEQUENCE</scope>
</reference>
<dbReference type="SUPFAM" id="SSF54373">
    <property type="entry name" value="FAD-linked reductases, C-terminal domain"/>
    <property type="match status" value="1"/>
</dbReference>
<dbReference type="AlphaFoldDB" id="A0A0F9PN01"/>
<evidence type="ECO:0000259" key="2">
    <source>
        <dbReference type="Pfam" id="PF01266"/>
    </source>
</evidence>
<protein>
    <recommendedName>
        <fullName evidence="2">FAD dependent oxidoreductase domain-containing protein</fullName>
    </recommendedName>
</protein>
<dbReference type="InterPro" id="IPR036188">
    <property type="entry name" value="FAD/NAD-bd_sf"/>
</dbReference>
<dbReference type="PANTHER" id="PTHR13847:SF287">
    <property type="entry name" value="FAD-DEPENDENT OXIDOREDUCTASE DOMAIN-CONTAINING PROTEIN 1"/>
    <property type="match status" value="1"/>
</dbReference>
<dbReference type="Gene3D" id="3.30.9.10">
    <property type="entry name" value="D-Amino Acid Oxidase, subunit A, domain 2"/>
    <property type="match status" value="1"/>
</dbReference>
<gene>
    <name evidence="3" type="ORF">LCGC14_1117850</name>
</gene>
<dbReference type="Gene3D" id="3.50.50.60">
    <property type="entry name" value="FAD/NAD(P)-binding domain"/>
    <property type="match status" value="1"/>
</dbReference>
<organism evidence="3">
    <name type="scientific">marine sediment metagenome</name>
    <dbReference type="NCBI Taxonomy" id="412755"/>
    <lineage>
        <taxon>unclassified sequences</taxon>
        <taxon>metagenomes</taxon>
        <taxon>ecological metagenomes</taxon>
    </lineage>
</organism>
<sequence>MVEYDVIIIGAGSIGVPTALNMAKAGLKTLVVDSLPSVAQADNKQAIGGIRATHYHKGKIWLCQRSLEIFSNWKEKYGVDIWFNRGGYTFLAFTEDNEKLLKDTVKLQKSYGLNINYVDAEKIKEIIPGINNDGLLGGTYSPEDGNASPLLALHSFYRLSKDLSVDYHFNEKVINILTKKNRVIGIRSKKGKYKSKFVINAAGAHAKDIGNMVGVHTPVEPESHEAGITEPVKKFFSTMVVDISPNIDLKFGDSKNYYFYQNKEGNILFCLTPNPNILGTDRRETSSFLPQISKRMVQLLPRLRNIKIRRTWRGLYPMTPDGNPIIGKVNEIEGYINAIGMCGQGFMLGPGLGELLSRLLTDKINSKDREILETFYYNRDFGKEEELK</sequence>
<dbReference type="Pfam" id="PF01266">
    <property type="entry name" value="DAO"/>
    <property type="match status" value="1"/>
</dbReference>
<dbReference type="InterPro" id="IPR006076">
    <property type="entry name" value="FAD-dep_OxRdtase"/>
</dbReference>
<dbReference type="GO" id="GO:0016491">
    <property type="term" value="F:oxidoreductase activity"/>
    <property type="evidence" value="ECO:0007669"/>
    <property type="project" value="UniProtKB-KW"/>
</dbReference>
<dbReference type="GO" id="GO:0005737">
    <property type="term" value="C:cytoplasm"/>
    <property type="evidence" value="ECO:0007669"/>
    <property type="project" value="TreeGrafter"/>
</dbReference>